<gene>
    <name evidence="2" type="ORF">SISNIDRAFT_471597</name>
</gene>
<feature type="region of interest" description="Disordered" evidence="1">
    <location>
        <begin position="81"/>
        <end position="114"/>
    </location>
</feature>
<organism evidence="2 3">
    <name type="scientific">Sistotremastrum niveocremeum HHB9708</name>
    <dbReference type="NCBI Taxonomy" id="1314777"/>
    <lineage>
        <taxon>Eukaryota</taxon>
        <taxon>Fungi</taxon>
        <taxon>Dikarya</taxon>
        <taxon>Basidiomycota</taxon>
        <taxon>Agaricomycotina</taxon>
        <taxon>Agaricomycetes</taxon>
        <taxon>Sistotremastrales</taxon>
        <taxon>Sistotremastraceae</taxon>
        <taxon>Sertulicium</taxon>
        <taxon>Sertulicium niveocremeum</taxon>
    </lineage>
</organism>
<dbReference type="Proteomes" id="UP000076722">
    <property type="component" value="Unassembled WGS sequence"/>
</dbReference>
<reference evidence="2 3" key="1">
    <citation type="journal article" date="2016" name="Mol. Biol. Evol.">
        <title>Comparative Genomics of Early-Diverging Mushroom-Forming Fungi Provides Insights into the Origins of Lignocellulose Decay Capabilities.</title>
        <authorList>
            <person name="Nagy L.G."/>
            <person name="Riley R."/>
            <person name="Tritt A."/>
            <person name="Adam C."/>
            <person name="Daum C."/>
            <person name="Floudas D."/>
            <person name="Sun H."/>
            <person name="Yadav J.S."/>
            <person name="Pangilinan J."/>
            <person name="Larsson K.H."/>
            <person name="Matsuura K."/>
            <person name="Barry K."/>
            <person name="Labutti K."/>
            <person name="Kuo R."/>
            <person name="Ohm R.A."/>
            <person name="Bhattacharya S.S."/>
            <person name="Shirouzu T."/>
            <person name="Yoshinaga Y."/>
            <person name="Martin F.M."/>
            <person name="Grigoriev I.V."/>
            <person name="Hibbett D.S."/>
        </authorList>
    </citation>
    <scope>NUCLEOTIDE SEQUENCE [LARGE SCALE GENOMIC DNA]</scope>
    <source>
        <strain evidence="2 3">HHB9708</strain>
    </source>
</reference>
<evidence type="ECO:0000313" key="3">
    <source>
        <dbReference type="Proteomes" id="UP000076722"/>
    </source>
</evidence>
<sequence length="379" mass="42249">MSDGPRVTESIEHQRLHRYGIPDVKKPVVEQLHCSQFIRTGLDSALRLASQESSSWSCWVKRAASNYPEYPAKMININVIRTPENDEKEKSEEQHEERNERHQRGGRGCEVGEQDQEMRTKLTSFMLSMHQSSSQLLITYFRSILIPLYLATFIQLPFLTIFRDSGSQSWRRKCWPTWTTPVVGASASSCNYTFVMLLHSVVLLLCTFGLHVRASSSPDSVGLIYPGAPAVVGTSTSTSLTRDRGWRGYRRVEPAGALDFDPINVEIEGGGIVEAMDIDDEHDDEDVVMDIEDEDEIMDIDQEDEGAVTDMIVEMGDVANQGIDDMRVCENCATLTFLAVALAMHPFPSSSSFSLLLGAGFDVPQCSAHIFKTIELASA</sequence>
<dbReference type="AlphaFoldDB" id="A0A164MFP3"/>
<proteinExistence type="predicted"/>
<evidence type="ECO:0000256" key="1">
    <source>
        <dbReference type="SAM" id="MobiDB-lite"/>
    </source>
</evidence>
<keyword evidence="3" id="KW-1185">Reference proteome</keyword>
<protein>
    <submittedName>
        <fullName evidence="2">Uncharacterized protein</fullName>
    </submittedName>
</protein>
<dbReference type="EMBL" id="KV419475">
    <property type="protein sequence ID" value="KZS86669.1"/>
    <property type="molecule type" value="Genomic_DNA"/>
</dbReference>
<evidence type="ECO:0000313" key="2">
    <source>
        <dbReference type="EMBL" id="KZS86669.1"/>
    </source>
</evidence>
<name>A0A164MFP3_9AGAM</name>
<feature type="compositionally biased region" description="Basic and acidic residues" evidence="1">
    <location>
        <begin position="83"/>
        <end position="103"/>
    </location>
</feature>
<accession>A0A164MFP3</accession>